<proteinExistence type="inferred from homology"/>
<evidence type="ECO:0000313" key="6">
    <source>
        <dbReference type="EMBL" id="MFC6198322.1"/>
    </source>
</evidence>
<comment type="caution">
    <text evidence="6">The sequence shown here is derived from an EMBL/GenBank/DDBJ whole genome shotgun (WGS) entry which is preliminary data.</text>
</comment>
<keyword evidence="3" id="KW-0479">Metal-binding</keyword>
<name>A0ABW1SAN0_9PROT</name>
<organism evidence="6 7">
    <name type="scientific">Ponticaulis profundi</name>
    <dbReference type="NCBI Taxonomy" id="2665222"/>
    <lineage>
        <taxon>Bacteria</taxon>
        <taxon>Pseudomonadati</taxon>
        <taxon>Pseudomonadota</taxon>
        <taxon>Alphaproteobacteria</taxon>
        <taxon>Hyphomonadales</taxon>
        <taxon>Hyphomonadaceae</taxon>
        <taxon>Ponticaulis</taxon>
    </lineage>
</organism>
<sequence>MTGGTKKDDSLGRYSFPLFVPATRPERFAKAAASGADTIIIDLEDAVGAADKEAARSGLSDGMVGLSGASVWIRINGVSTPWHKGDLEALNGLPIQGVMVPKAEGADMLSAIRSTLPDHVALIALVETAAGIHKATEIAAHSDRMAFGSVDYALDMNCASTREAFLFARSALALAARVSGQLAPLDGVTTKTDDPDLVAADAEHALALGFGGKMLIHPRQLDPAKRAFAPSEADIIWARKVVDSTKDGTAVAVDGEMIDAPVLERARGILERQGVAS</sequence>
<dbReference type="InterPro" id="IPR015813">
    <property type="entry name" value="Pyrv/PenolPyrv_kinase-like_dom"/>
</dbReference>
<dbReference type="GO" id="GO:0016829">
    <property type="term" value="F:lyase activity"/>
    <property type="evidence" value="ECO:0007669"/>
    <property type="project" value="UniProtKB-KW"/>
</dbReference>
<dbReference type="Pfam" id="PF03328">
    <property type="entry name" value="HpcH_HpaI"/>
    <property type="match status" value="1"/>
</dbReference>
<evidence type="ECO:0000259" key="5">
    <source>
        <dbReference type="Pfam" id="PF03328"/>
    </source>
</evidence>
<accession>A0ABW1SAN0</accession>
<dbReference type="EMBL" id="JBHSSW010000012">
    <property type="protein sequence ID" value="MFC6198322.1"/>
    <property type="molecule type" value="Genomic_DNA"/>
</dbReference>
<comment type="similarity">
    <text evidence="2">Belongs to the HpcH/HpaI aldolase family.</text>
</comment>
<dbReference type="PIRSF" id="PIRSF015582">
    <property type="entry name" value="Cit_lyase_B"/>
    <property type="match status" value="1"/>
</dbReference>
<keyword evidence="4" id="KW-0460">Magnesium</keyword>
<reference evidence="7" key="1">
    <citation type="journal article" date="2019" name="Int. J. Syst. Evol. Microbiol.">
        <title>The Global Catalogue of Microorganisms (GCM) 10K type strain sequencing project: providing services to taxonomists for standard genome sequencing and annotation.</title>
        <authorList>
            <consortium name="The Broad Institute Genomics Platform"/>
            <consortium name="The Broad Institute Genome Sequencing Center for Infectious Disease"/>
            <person name="Wu L."/>
            <person name="Ma J."/>
        </authorList>
    </citation>
    <scope>NUCLEOTIDE SEQUENCE [LARGE SCALE GENOMIC DNA]</scope>
    <source>
        <strain evidence="7">CGMCC-1.15741</strain>
    </source>
</reference>
<gene>
    <name evidence="6" type="ORF">ACFQDM_09540</name>
</gene>
<comment type="cofactor">
    <cofactor evidence="1">
        <name>Mg(2+)</name>
        <dbReference type="ChEBI" id="CHEBI:18420"/>
    </cofactor>
</comment>
<dbReference type="RefSeq" id="WP_377378440.1">
    <property type="nucleotide sequence ID" value="NZ_JBHSSW010000012.1"/>
</dbReference>
<evidence type="ECO:0000256" key="1">
    <source>
        <dbReference type="ARBA" id="ARBA00001946"/>
    </source>
</evidence>
<feature type="domain" description="HpcH/HpaI aldolase/citrate lyase" evidence="5">
    <location>
        <begin position="18"/>
        <end position="218"/>
    </location>
</feature>
<evidence type="ECO:0000256" key="3">
    <source>
        <dbReference type="ARBA" id="ARBA00022723"/>
    </source>
</evidence>
<dbReference type="InterPro" id="IPR011206">
    <property type="entry name" value="Citrate_lyase_beta/mcl1/mcl2"/>
</dbReference>
<dbReference type="Proteomes" id="UP001596303">
    <property type="component" value="Unassembled WGS sequence"/>
</dbReference>
<evidence type="ECO:0000256" key="4">
    <source>
        <dbReference type="ARBA" id="ARBA00022842"/>
    </source>
</evidence>
<dbReference type="InterPro" id="IPR005000">
    <property type="entry name" value="Aldolase/citrate-lyase_domain"/>
</dbReference>
<keyword evidence="7" id="KW-1185">Reference proteome</keyword>
<evidence type="ECO:0000313" key="7">
    <source>
        <dbReference type="Proteomes" id="UP001596303"/>
    </source>
</evidence>
<dbReference type="SUPFAM" id="SSF51621">
    <property type="entry name" value="Phosphoenolpyruvate/pyruvate domain"/>
    <property type="match status" value="1"/>
</dbReference>
<dbReference type="PANTHER" id="PTHR32308:SF10">
    <property type="entry name" value="CITRATE LYASE SUBUNIT BETA"/>
    <property type="match status" value="1"/>
</dbReference>
<keyword evidence="6" id="KW-0456">Lyase</keyword>
<dbReference type="InterPro" id="IPR040442">
    <property type="entry name" value="Pyrv_kinase-like_dom_sf"/>
</dbReference>
<protein>
    <submittedName>
        <fullName evidence="6">HpcH/HpaI aldolase/citrate lyase family protein</fullName>
    </submittedName>
</protein>
<dbReference type="PANTHER" id="PTHR32308">
    <property type="entry name" value="LYASE BETA SUBUNIT, PUTATIVE (AFU_ORTHOLOGUE AFUA_4G13030)-RELATED"/>
    <property type="match status" value="1"/>
</dbReference>
<dbReference type="Gene3D" id="3.20.20.60">
    <property type="entry name" value="Phosphoenolpyruvate-binding domains"/>
    <property type="match status" value="1"/>
</dbReference>
<evidence type="ECO:0000256" key="2">
    <source>
        <dbReference type="ARBA" id="ARBA00005568"/>
    </source>
</evidence>